<accession>A0A857N486</accession>
<sequence>MKIAYFYRLDKFETHKRFVEEGLKLGIEIVPIKYRQLSLQDTEIYFGDMKLSDFDLFYFRAVGSELEWSKLLDLYARKHKIPMVDEYLGTEGPLRRFKAVMGWQLIEKGVSYPKTVLVEKLADLVSELDNWELPVVVKLSKGGRHGMGTFWIRKREDLDELAEKLEERKRVAVEEGREVPVFRGFLIQPYIPNDGDYRVFVVGYKVVAGFKRQAKEEKLVMNKSLGRSEGLKEVPSEVVEVAEAAARAVEVEVAGIDLVKDSRDGKVYVVEVNEAPEFRVMEKRTGKNIVKMIVEYLVGKAER</sequence>
<dbReference type="PROSITE" id="PS50975">
    <property type="entry name" value="ATP_GRASP"/>
    <property type="match status" value="1"/>
</dbReference>
<dbReference type="RefSeq" id="WP_161931425.1">
    <property type="nucleotide sequence ID" value="NZ_CP047901.1"/>
</dbReference>
<dbReference type="EMBL" id="CP047901">
    <property type="protein sequence ID" value="QHO63015.1"/>
    <property type="molecule type" value="Genomic_DNA"/>
</dbReference>
<dbReference type="PANTHER" id="PTHR21621:SF0">
    <property type="entry name" value="BETA-CITRYLGLUTAMATE SYNTHASE B-RELATED"/>
    <property type="match status" value="1"/>
</dbReference>
<dbReference type="Proteomes" id="UP000463983">
    <property type="component" value="Chromosome"/>
</dbReference>
<dbReference type="InterPro" id="IPR013651">
    <property type="entry name" value="ATP-grasp_RimK-type"/>
</dbReference>
<evidence type="ECO:0000256" key="1">
    <source>
        <dbReference type="PROSITE-ProRule" id="PRU00409"/>
    </source>
</evidence>
<dbReference type="GO" id="GO:0009432">
    <property type="term" value="P:SOS response"/>
    <property type="evidence" value="ECO:0007669"/>
    <property type="project" value="TreeGrafter"/>
</dbReference>
<proteinExistence type="predicted"/>
<gene>
    <name evidence="3" type="ORF">MICH65_0034</name>
</gene>
<evidence type="ECO:0000313" key="4">
    <source>
        <dbReference type="Proteomes" id="UP000463983"/>
    </source>
</evidence>
<dbReference type="SUPFAM" id="SSF56059">
    <property type="entry name" value="Glutathione synthetase ATP-binding domain-like"/>
    <property type="match status" value="1"/>
</dbReference>
<organism evidence="3 4">
    <name type="scientific">Candidatus Chazhemtobacterium aquaticus</name>
    <dbReference type="NCBI Taxonomy" id="2715735"/>
    <lineage>
        <taxon>Bacteria</taxon>
        <taxon>Candidatus Chazhemtobacteraceae</taxon>
        <taxon>Candidatus Chazhemtobacterium</taxon>
    </lineage>
</organism>
<dbReference type="GO" id="GO:0018169">
    <property type="term" value="F:ribosomal S6-glutamic acid ligase activity"/>
    <property type="evidence" value="ECO:0007669"/>
    <property type="project" value="TreeGrafter"/>
</dbReference>
<evidence type="ECO:0000313" key="3">
    <source>
        <dbReference type="EMBL" id="QHO63015.1"/>
    </source>
</evidence>
<dbReference type="AlphaFoldDB" id="A0A857N486"/>
<reference evidence="4" key="1">
    <citation type="journal article" date="2020" name="Microorganisms">
        <title>Complete Genome of a Member of a New Bacterial Lineage in the Microgenomates Group Reveals an Unusual Nucleotide Composition Disparity Between Two Strands of DNA and Limited Metabolic Potential.</title>
        <authorList>
            <person name="Kadnikov V.V."/>
            <person name="Mardanov A.V."/>
            <person name="Beletsky A.V."/>
            <person name="Karnachuk O.V."/>
            <person name="Ravin N.V."/>
        </authorList>
    </citation>
    <scope>NUCLEOTIDE SEQUENCE [LARGE SCALE GENOMIC DNA]</scope>
</reference>
<keyword evidence="1" id="KW-0547">Nucleotide-binding</keyword>
<dbReference type="GO" id="GO:0046872">
    <property type="term" value="F:metal ion binding"/>
    <property type="evidence" value="ECO:0007669"/>
    <property type="project" value="InterPro"/>
</dbReference>
<name>A0A857N486_9BACT</name>
<protein>
    <recommendedName>
        <fullName evidence="2">ATP-grasp domain-containing protein</fullName>
    </recommendedName>
</protein>
<keyword evidence="4" id="KW-1185">Reference proteome</keyword>
<dbReference type="Gene3D" id="3.30.470.20">
    <property type="entry name" value="ATP-grasp fold, B domain"/>
    <property type="match status" value="1"/>
</dbReference>
<dbReference type="Pfam" id="PF08443">
    <property type="entry name" value="RimK"/>
    <property type="match status" value="1"/>
</dbReference>
<dbReference type="KEGG" id="caqa:MICH65_0034"/>
<dbReference type="InterPro" id="IPR011761">
    <property type="entry name" value="ATP-grasp"/>
</dbReference>
<evidence type="ECO:0000259" key="2">
    <source>
        <dbReference type="PROSITE" id="PS50975"/>
    </source>
</evidence>
<feature type="domain" description="ATP-grasp" evidence="2">
    <location>
        <begin position="102"/>
        <end position="298"/>
    </location>
</feature>
<dbReference type="Gene3D" id="3.30.1490.20">
    <property type="entry name" value="ATP-grasp fold, A domain"/>
    <property type="match status" value="1"/>
</dbReference>
<dbReference type="InterPro" id="IPR013815">
    <property type="entry name" value="ATP_grasp_subdomain_1"/>
</dbReference>
<keyword evidence="1" id="KW-0067">ATP-binding</keyword>
<dbReference type="GO" id="GO:0005524">
    <property type="term" value="F:ATP binding"/>
    <property type="evidence" value="ECO:0007669"/>
    <property type="project" value="UniProtKB-UniRule"/>
</dbReference>
<dbReference type="GO" id="GO:0005737">
    <property type="term" value="C:cytoplasm"/>
    <property type="evidence" value="ECO:0007669"/>
    <property type="project" value="TreeGrafter"/>
</dbReference>
<dbReference type="PANTHER" id="PTHR21621">
    <property type="entry name" value="RIBOSOMAL PROTEIN S6 MODIFICATION PROTEIN"/>
    <property type="match status" value="1"/>
</dbReference>